<name>A6GEK5_9BACT</name>
<dbReference type="EMBL" id="ABCS01000083">
    <property type="protein sequence ID" value="EDM75713.1"/>
    <property type="molecule type" value="Genomic_DNA"/>
</dbReference>
<feature type="compositionally biased region" description="Basic and acidic residues" evidence="1">
    <location>
        <begin position="31"/>
        <end position="41"/>
    </location>
</feature>
<dbReference type="RefSeq" id="WP_006975145.1">
    <property type="nucleotide sequence ID" value="NZ_ABCS01000083.1"/>
</dbReference>
<evidence type="ECO:0000256" key="1">
    <source>
        <dbReference type="SAM" id="MobiDB-lite"/>
    </source>
</evidence>
<comment type="caution">
    <text evidence="2">The sequence shown here is derived from an EMBL/GenBank/DDBJ whole genome shotgun (WGS) entry which is preliminary data.</text>
</comment>
<keyword evidence="3" id="KW-1185">Reference proteome</keyword>
<feature type="compositionally biased region" description="Acidic residues" evidence="1">
    <location>
        <begin position="42"/>
        <end position="64"/>
    </location>
</feature>
<organism evidence="2 3">
    <name type="scientific">Plesiocystis pacifica SIR-1</name>
    <dbReference type="NCBI Taxonomy" id="391625"/>
    <lineage>
        <taxon>Bacteria</taxon>
        <taxon>Pseudomonadati</taxon>
        <taxon>Myxococcota</taxon>
        <taxon>Polyangia</taxon>
        <taxon>Nannocystales</taxon>
        <taxon>Nannocystaceae</taxon>
        <taxon>Plesiocystis</taxon>
    </lineage>
</organism>
<sequence>MTRGARLIWVLSACALVGGLACTMGNSQFGDKGRGDGKGDDAGTDEEEDEEGESEESVGEEAADETAGAASEAPDTSADDSPVECEAIEAYNDCVLAVGCEPLMVGELVPAGAEGYCIEPAEYIECRFVEDCIEGGEPFWCNQNSEGIIHYPACVPAEAVDEGFMCEPLGEDLGPC</sequence>
<protein>
    <recommendedName>
        <fullName evidence="4">Lipoprotein</fullName>
    </recommendedName>
</protein>
<proteinExistence type="predicted"/>
<gene>
    <name evidence="2" type="ORF">PPSIR1_28841</name>
</gene>
<dbReference type="PROSITE" id="PS51257">
    <property type="entry name" value="PROKAR_LIPOPROTEIN"/>
    <property type="match status" value="1"/>
</dbReference>
<dbReference type="AlphaFoldDB" id="A6GEK5"/>
<dbReference type="Proteomes" id="UP000005801">
    <property type="component" value="Unassembled WGS sequence"/>
</dbReference>
<dbReference type="STRING" id="391625.PPSIR1_28841"/>
<accession>A6GEK5</accession>
<evidence type="ECO:0000313" key="2">
    <source>
        <dbReference type="EMBL" id="EDM75713.1"/>
    </source>
</evidence>
<reference evidence="2 3" key="1">
    <citation type="submission" date="2007-06" db="EMBL/GenBank/DDBJ databases">
        <authorList>
            <person name="Shimkets L."/>
            <person name="Ferriera S."/>
            <person name="Johnson J."/>
            <person name="Kravitz S."/>
            <person name="Beeson K."/>
            <person name="Sutton G."/>
            <person name="Rogers Y.-H."/>
            <person name="Friedman R."/>
            <person name="Frazier M."/>
            <person name="Venter J.C."/>
        </authorList>
    </citation>
    <scope>NUCLEOTIDE SEQUENCE [LARGE SCALE GENOMIC DNA]</scope>
    <source>
        <strain evidence="2 3">SIR-1</strain>
    </source>
</reference>
<feature type="region of interest" description="Disordered" evidence="1">
    <location>
        <begin position="30"/>
        <end position="82"/>
    </location>
</feature>
<evidence type="ECO:0000313" key="3">
    <source>
        <dbReference type="Proteomes" id="UP000005801"/>
    </source>
</evidence>
<evidence type="ECO:0008006" key="4">
    <source>
        <dbReference type="Google" id="ProtNLM"/>
    </source>
</evidence>